<name>A0A8J3WN50_9ACTN</name>
<proteinExistence type="predicted"/>
<evidence type="ECO:0000259" key="3">
    <source>
        <dbReference type="Pfam" id="PF14219"/>
    </source>
</evidence>
<keyword evidence="2" id="KW-0812">Transmembrane</keyword>
<keyword evidence="5" id="KW-1185">Reference proteome</keyword>
<evidence type="ECO:0000256" key="1">
    <source>
        <dbReference type="SAM" id="MobiDB-lite"/>
    </source>
</evidence>
<reference evidence="4 5" key="1">
    <citation type="submission" date="2021-01" db="EMBL/GenBank/DDBJ databases">
        <title>Whole genome shotgun sequence of Planobispora siamensis NBRC 107568.</title>
        <authorList>
            <person name="Komaki H."/>
            <person name="Tamura T."/>
        </authorList>
    </citation>
    <scope>NUCLEOTIDE SEQUENCE [LARGE SCALE GENOMIC DNA]</scope>
    <source>
        <strain evidence="4 5">NBRC 107568</strain>
    </source>
</reference>
<dbReference type="Pfam" id="PF14219">
    <property type="entry name" value="DUF4328"/>
    <property type="match status" value="1"/>
</dbReference>
<keyword evidence="2" id="KW-1133">Transmembrane helix</keyword>
<feature type="transmembrane region" description="Helical" evidence="2">
    <location>
        <begin position="180"/>
        <end position="198"/>
    </location>
</feature>
<accession>A0A8J3WN50</accession>
<dbReference type="AlphaFoldDB" id="A0A8J3WN50"/>
<feature type="transmembrane region" description="Helical" evidence="2">
    <location>
        <begin position="139"/>
        <end position="160"/>
    </location>
</feature>
<evidence type="ECO:0000313" key="5">
    <source>
        <dbReference type="Proteomes" id="UP000619788"/>
    </source>
</evidence>
<sequence length="225" mass="23611">MRHASSPRKQPVTAVYATLAAQVAATAALVVFEHARGSRLAREVSAFSGDTHAPGAQALIGAATVFAILIIAVTVTTAAAVAVYLVWLTRTWRTAGPPGLPVRRLLAGWLVPPLNLVAPPILLDRLWRASHPPAGRRGPWLALLTAWWLSCLALLVMIARRALPGSPAEAGLTGLGPAELAAVAMACLLCATTVRQISGAQAEARHRRRASSRATRPTTPQAATN</sequence>
<feature type="domain" description="DUF4328" evidence="3">
    <location>
        <begin position="56"/>
        <end position="198"/>
    </location>
</feature>
<feature type="transmembrane region" description="Helical" evidence="2">
    <location>
        <begin position="12"/>
        <end position="32"/>
    </location>
</feature>
<dbReference type="InterPro" id="IPR025565">
    <property type="entry name" value="DUF4328"/>
</dbReference>
<protein>
    <recommendedName>
        <fullName evidence="3">DUF4328 domain-containing protein</fullName>
    </recommendedName>
</protein>
<feature type="region of interest" description="Disordered" evidence="1">
    <location>
        <begin position="201"/>
        <end position="225"/>
    </location>
</feature>
<feature type="compositionally biased region" description="Low complexity" evidence="1">
    <location>
        <begin position="212"/>
        <end position="225"/>
    </location>
</feature>
<evidence type="ECO:0000313" key="4">
    <source>
        <dbReference type="EMBL" id="GIH94097.1"/>
    </source>
</evidence>
<comment type="caution">
    <text evidence="4">The sequence shown here is derived from an EMBL/GenBank/DDBJ whole genome shotgun (WGS) entry which is preliminary data.</text>
</comment>
<keyword evidence="2" id="KW-0472">Membrane</keyword>
<feature type="transmembrane region" description="Helical" evidence="2">
    <location>
        <begin position="58"/>
        <end position="87"/>
    </location>
</feature>
<dbReference type="RefSeq" id="WP_204066231.1">
    <property type="nucleotide sequence ID" value="NZ_BOOJ01000037.1"/>
</dbReference>
<dbReference type="EMBL" id="BOOJ01000037">
    <property type="protein sequence ID" value="GIH94097.1"/>
    <property type="molecule type" value="Genomic_DNA"/>
</dbReference>
<dbReference type="Proteomes" id="UP000619788">
    <property type="component" value="Unassembled WGS sequence"/>
</dbReference>
<organism evidence="4 5">
    <name type="scientific">Planobispora siamensis</name>
    <dbReference type="NCBI Taxonomy" id="936338"/>
    <lineage>
        <taxon>Bacteria</taxon>
        <taxon>Bacillati</taxon>
        <taxon>Actinomycetota</taxon>
        <taxon>Actinomycetes</taxon>
        <taxon>Streptosporangiales</taxon>
        <taxon>Streptosporangiaceae</taxon>
        <taxon>Planobispora</taxon>
    </lineage>
</organism>
<gene>
    <name evidence="4" type="ORF">Psi01_47270</name>
</gene>
<evidence type="ECO:0000256" key="2">
    <source>
        <dbReference type="SAM" id="Phobius"/>
    </source>
</evidence>